<sequence>MNDNNDSTLPTSLRATTDTTDNVAMGAATTNPTNMMINSYGKEQMKMSASSNALKQSLKLENLEEFDKLPYEIHRYSSFSTNYVPENILVDCPSDQSSRWSAHNNNPPQYLTLKLRRPAIVKKIKFGKFEKSHVCNIKKFRIYGGLDEEHMILLLEGGLRNDHIPETFNLRCVAKDATTSLPILYIKIVPLLSWGPTFNYSIWYIELMGQDDPMYTSGCLKDYNKLREVEIIRLCLKHFRQQGYDTAFKALQDQTHVQLEHPLISELHQCLVINGDFEKAEKFISDCIEEGLMDDYLNRQDYKHAWRLQHVQGFAQPGNRGGHQLVMDVKKRLIYLFGGWDGFQDLSDLWVFDIKDNYWTQIFEHSEQFNGPTPRSCHKMVFDPVSENIFMLGRYLDNSIRTTEYIKSDFYLYDTRARTWLQICDDTCQVGGPQLMYDHQMCIDVEKRTIYVFGGKVLTPRSVNASTTSEPEYSGLFSYHIATNTWTQILVDCHHPTASQPDVLSIKSRITHCMVFHNKKRKLYIYGGQRGKEDIHDFITYKVDTQTLEILNRHPNSNGQTGSTGNNNGNGSSVSSNSGSSGSSNPPHSSDGKNEPSPGYTLRATIDCERNEIYVFSSLSKIKDRRDIHHVDASNSFWVYSLDTHQWSRIYTSRYNPSSPDSTKFDNSRNNLMEPCPRYAHQFVYDDMAKLHYMFGGNPGRSTTPQLRLDDFWILELEKPKRDEILKHCRYLVRKLHYEEMAKADPYKAMHYLRHQIAEVIDHSNPEQLRNFHRLASLLFKCDEDIKTEERPLNTLPLGGATTSMAASTSANEDKSLTEAECSSDMASTTDDEVCVKSEDNTHAPDDLSMESCSSSTTSGISDAASSYSAYRKSGGKRSRHSYIQELRARRSFLFNKLVQLMPSNMVQPERNLSDFVII</sequence>
<feature type="compositionally biased region" description="Low complexity" evidence="3">
    <location>
        <begin position="556"/>
        <end position="589"/>
    </location>
</feature>
<evidence type="ECO:0000313" key="5">
    <source>
        <dbReference type="EnsemblMetazoa" id="MDOA008117-PB"/>
    </source>
</evidence>
<keyword evidence="1" id="KW-0880">Kelch repeat</keyword>
<dbReference type="KEGG" id="mde:101893985"/>
<evidence type="ECO:0000313" key="6">
    <source>
        <dbReference type="Proteomes" id="UP001652621"/>
    </source>
</evidence>
<evidence type="ECO:0000259" key="4">
    <source>
        <dbReference type="PROSITE" id="PS50897"/>
    </source>
</evidence>
<evidence type="ECO:0000256" key="1">
    <source>
        <dbReference type="ARBA" id="ARBA00022441"/>
    </source>
</evidence>
<dbReference type="Pfam" id="PF06588">
    <property type="entry name" value="Muskelin_N"/>
    <property type="match status" value="1"/>
</dbReference>
<dbReference type="PANTHER" id="PTHR15526">
    <property type="entry name" value="MUSKELIN"/>
    <property type="match status" value="1"/>
</dbReference>
<reference evidence="7" key="2">
    <citation type="submission" date="2025-04" db="UniProtKB">
        <authorList>
            <consortium name="RefSeq"/>
        </authorList>
    </citation>
    <scope>IDENTIFICATION</scope>
    <source>
        <strain evidence="7">Aabys</strain>
    </source>
</reference>
<feature type="compositionally biased region" description="Low complexity" evidence="3">
    <location>
        <begin position="850"/>
        <end position="862"/>
    </location>
</feature>
<accession>A0A1I8MSW5</accession>
<gene>
    <name evidence="5" type="primary">101893985</name>
    <name evidence="7" type="synonym">LOC101893985</name>
</gene>
<name>A0A1I8MSW5_MUSDO</name>
<dbReference type="VEuPathDB" id="VectorBase:MDOMA2_008317"/>
<keyword evidence="6" id="KW-1185">Reference proteome</keyword>
<feature type="region of interest" description="Disordered" evidence="3">
    <location>
        <begin position="793"/>
        <end position="862"/>
    </location>
</feature>
<dbReference type="Gene3D" id="2.120.10.80">
    <property type="entry name" value="Kelch-type beta propeller"/>
    <property type="match status" value="2"/>
</dbReference>
<reference evidence="5" key="1">
    <citation type="submission" date="2020-05" db="UniProtKB">
        <authorList>
            <consortium name="EnsemblMetazoa"/>
        </authorList>
    </citation>
    <scope>IDENTIFICATION</scope>
    <source>
        <strain evidence="5">Aabys</strain>
    </source>
</reference>
<feature type="region of interest" description="Disordered" evidence="3">
    <location>
        <begin position="552"/>
        <end position="601"/>
    </location>
</feature>
<dbReference type="GO" id="GO:0005737">
    <property type="term" value="C:cytoplasm"/>
    <property type="evidence" value="ECO:0007669"/>
    <property type="project" value="TreeGrafter"/>
</dbReference>
<dbReference type="SMART" id="SM00667">
    <property type="entry name" value="LisH"/>
    <property type="match status" value="1"/>
</dbReference>
<dbReference type="SUPFAM" id="SSF50965">
    <property type="entry name" value="Galactose oxidase, central domain"/>
    <property type="match status" value="1"/>
</dbReference>
<dbReference type="AlphaFoldDB" id="A0A1I8MSW5"/>
<dbReference type="InterPro" id="IPR011043">
    <property type="entry name" value="Gal_Oxase/kelch_b-propeller"/>
</dbReference>
<dbReference type="Proteomes" id="UP001652621">
    <property type="component" value="Unplaced"/>
</dbReference>
<proteinExistence type="predicted"/>
<dbReference type="EnsemblMetazoa" id="MDOA008117-RB">
    <property type="protein sequence ID" value="MDOA008117-PB"/>
    <property type="gene ID" value="MDOA008117"/>
</dbReference>
<dbReference type="InterPro" id="IPR015915">
    <property type="entry name" value="Kelch-typ_b-propeller"/>
</dbReference>
<feature type="domain" description="CTLH" evidence="4">
    <location>
        <begin position="261"/>
        <end position="313"/>
    </location>
</feature>
<dbReference type="InterPro" id="IPR010565">
    <property type="entry name" value="Muskelin_N"/>
</dbReference>
<dbReference type="InterPro" id="IPR006595">
    <property type="entry name" value="CTLH_C"/>
</dbReference>
<evidence type="ECO:0000256" key="3">
    <source>
        <dbReference type="SAM" id="MobiDB-lite"/>
    </source>
</evidence>
<dbReference type="GeneID" id="101893985"/>
<dbReference type="Pfam" id="PF24681">
    <property type="entry name" value="Kelch_KLHDC2_KLHL20_DRC7"/>
    <property type="match status" value="1"/>
</dbReference>
<evidence type="ECO:0000313" key="7">
    <source>
        <dbReference type="RefSeq" id="XP_005183391.1"/>
    </source>
</evidence>
<dbReference type="InterPro" id="IPR008979">
    <property type="entry name" value="Galactose-bd-like_sf"/>
</dbReference>
<dbReference type="PROSITE" id="PS50896">
    <property type="entry name" value="LISH"/>
    <property type="match status" value="1"/>
</dbReference>
<feature type="compositionally biased region" description="Low complexity" evidence="3">
    <location>
        <begin position="801"/>
        <end position="811"/>
    </location>
</feature>
<dbReference type="eggNOG" id="KOG2437">
    <property type="taxonomic scope" value="Eukaryota"/>
</dbReference>
<dbReference type="OrthoDB" id="10052615at2759"/>
<dbReference type="FunFam" id="2.60.120.260:FF:000066">
    <property type="entry name" value="Muskelin 1"/>
    <property type="match status" value="1"/>
</dbReference>
<dbReference type="SUPFAM" id="SSF49785">
    <property type="entry name" value="Galactose-binding domain-like"/>
    <property type="match status" value="1"/>
</dbReference>
<protein>
    <submittedName>
        <fullName evidence="7">Muskelin isoform X1</fullName>
    </submittedName>
</protein>
<feature type="compositionally biased region" description="Basic and acidic residues" evidence="3">
    <location>
        <begin position="834"/>
        <end position="846"/>
    </location>
</feature>
<dbReference type="PANTHER" id="PTHR15526:SF5">
    <property type="entry name" value="MUSKELIN"/>
    <property type="match status" value="1"/>
</dbReference>
<dbReference type="VEuPathDB" id="VectorBase:MDOA008117"/>
<dbReference type="STRING" id="7370.A0A1I8MSW5"/>
<dbReference type="Gene3D" id="2.60.120.260">
    <property type="entry name" value="Galactose-binding domain-like"/>
    <property type="match status" value="1"/>
</dbReference>
<keyword evidence="2" id="KW-0677">Repeat</keyword>
<dbReference type="InterPro" id="IPR006594">
    <property type="entry name" value="LisH"/>
</dbReference>
<dbReference type="InterPro" id="IPR052456">
    <property type="entry name" value="CTLH_complex_component"/>
</dbReference>
<organism evidence="5">
    <name type="scientific">Musca domestica</name>
    <name type="common">House fly</name>
    <dbReference type="NCBI Taxonomy" id="7370"/>
    <lineage>
        <taxon>Eukaryota</taxon>
        <taxon>Metazoa</taxon>
        <taxon>Ecdysozoa</taxon>
        <taxon>Arthropoda</taxon>
        <taxon>Hexapoda</taxon>
        <taxon>Insecta</taxon>
        <taxon>Pterygota</taxon>
        <taxon>Neoptera</taxon>
        <taxon>Endopterygota</taxon>
        <taxon>Diptera</taxon>
        <taxon>Brachycera</taxon>
        <taxon>Muscomorpha</taxon>
        <taxon>Muscoidea</taxon>
        <taxon>Muscidae</taxon>
        <taxon>Musca</taxon>
    </lineage>
</organism>
<dbReference type="PROSITE" id="PS50897">
    <property type="entry name" value="CTLH"/>
    <property type="match status" value="1"/>
</dbReference>
<dbReference type="RefSeq" id="XP_005183391.1">
    <property type="nucleotide sequence ID" value="XM_005183334.3"/>
</dbReference>
<evidence type="ECO:0000256" key="2">
    <source>
        <dbReference type="ARBA" id="ARBA00022737"/>
    </source>
</evidence>